<accession>A0A372NWE0</accession>
<protein>
    <submittedName>
        <fullName evidence="1">Uncharacterized protein</fullName>
    </submittedName>
</protein>
<dbReference type="RefSeq" id="WP_117392656.1">
    <property type="nucleotide sequence ID" value="NZ_QWDC01000002.1"/>
</dbReference>
<name>A0A372NWE0_9SPHI</name>
<reference evidence="1 2" key="1">
    <citation type="submission" date="2018-08" db="EMBL/GenBank/DDBJ databases">
        <title>Mucilaginibacter sp. MYSH2.</title>
        <authorList>
            <person name="Seo T."/>
        </authorList>
    </citation>
    <scope>NUCLEOTIDE SEQUENCE [LARGE SCALE GENOMIC DNA]</scope>
    <source>
        <strain evidence="1 2">MYSH2</strain>
    </source>
</reference>
<gene>
    <name evidence="1" type="ORF">D0C36_16290</name>
</gene>
<keyword evidence="2" id="KW-1185">Reference proteome</keyword>
<sequence>MMIFDQVRVKYLFTTARAKHYTLPNIPLVSDQVNNTQPEPARYIVYELVAIKLFLPEKP</sequence>
<proteinExistence type="predicted"/>
<dbReference type="AlphaFoldDB" id="A0A372NWE0"/>
<dbReference type="Proteomes" id="UP000264217">
    <property type="component" value="Unassembled WGS sequence"/>
</dbReference>
<dbReference type="EMBL" id="QWDC01000002">
    <property type="protein sequence ID" value="RFZ92947.1"/>
    <property type="molecule type" value="Genomic_DNA"/>
</dbReference>
<evidence type="ECO:0000313" key="2">
    <source>
        <dbReference type="Proteomes" id="UP000264217"/>
    </source>
</evidence>
<organism evidence="1 2">
    <name type="scientific">Mucilaginibacter conchicola</name>
    <dbReference type="NCBI Taxonomy" id="2303333"/>
    <lineage>
        <taxon>Bacteria</taxon>
        <taxon>Pseudomonadati</taxon>
        <taxon>Bacteroidota</taxon>
        <taxon>Sphingobacteriia</taxon>
        <taxon>Sphingobacteriales</taxon>
        <taxon>Sphingobacteriaceae</taxon>
        <taxon>Mucilaginibacter</taxon>
    </lineage>
</organism>
<comment type="caution">
    <text evidence="1">The sequence shown here is derived from an EMBL/GenBank/DDBJ whole genome shotgun (WGS) entry which is preliminary data.</text>
</comment>
<evidence type="ECO:0000313" key="1">
    <source>
        <dbReference type="EMBL" id="RFZ92947.1"/>
    </source>
</evidence>